<evidence type="ECO:0000256" key="1">
    <source>
        <dbReference type="SAM" id="Phobius"/>
    </source>
</evidence>
<keyword evidence="1" id="KW-0472">Membrane</keyword>
<proteinExistence type="predicted"/>
<keyword evidence="1" id="KW-1133">Transmembrane helix</keyword>
<gene>
    <name evidence="2" type="ORF">G4V63_19350</name>
</gene>
<evidence type="ECO:0000313" key="2">
    <source>
        <dbReference type="EMBL" id="NGX97282.1"/>
    </source>
</evidence>
<name>A0A7C9RHV7_9BRAD</name>
<sequence>MADHWQQIHTSPADHIGSPGLEDAAYVASWALSCAAFLGVVLLVWHFHV</sequence>
<dbReference type="AlphaFoldDB" id="A0A7C9RHV7"/>
<dbReference type="EMBL" id="JAAMRR010000983">
    <property type="protein sequence ID" value="NGX97282.1"/>
    <property type="molecule type" value="Genomic_DNA"/>
</dbReference>
<keyword evidence="3" id="KW-1185">Reference proteome</keyword>
<evidence type="ECO:0000313" key="3">
    <source>
        <dbReference type="Proteomes" id="UP000480266"/>
    </source>
</evidence>
<keyword evidence="1" id="KW-0812">Transmembrane</keyword>
<feature type="transmembrane region" description="Helical" evidence="1">
    <location>
        <begin position="24"/>
        <end position="45"/>
    </location>
</feature>
<accession>A0A7C9RHV7</accession>
<comment type="caution">
    <text evidence="2">The sequence shown here is derived from an EMBL/GenBank/DDBJ whole genome shotgun (WGS) entry which is preliminary data.</text>
</comment>
<reference evidence="2" key="1">
    <citation type="submission" date="2020-02" db="EMBL/GenBank/DDBJ databases">
        <title>Draft genome sequence of Candidatus Afipia apatlaquensis IBT-C3, a potential strain for decolorization of textile dyes.</title>
        <authorList>
            <person name="Sanchez-Reyes A."/>
            <person name="Breton-Deval L."/>
            <person name="Mangelson H."/>
            <person name="Sanchez-Flores A."/>
        </authorList>
    </citation>
    <scope>NUCLEOTIDE SEQUENCE [LARGE SCALE GENOMIC DNA]</scope>
    <source>
        <strain evidence="2">IBT-C3</strain>
    </source>
</reference>
<protein>
    <submittedName>
        <fullName evidence="2">Uncharacterized protein</fullName>
    </submittedName>
</protein>
<dbReference type="Proteomes" id="UP000480266">
    <property type="component" value="Unassembled WGS sequence"/>
</dbReference>
<organism evidence="2 3">
    <name type="scientific">Candidatus Afipia apatlaquensis</name>
    <dbReference type="NCBI Taxonomy" id="2712852"/>
    <lineage>
        <taxon>Bacteria</taxon>
        <taxon>Pseudomonadati</taxon>
        <taxon>Pseudomonadota</taxon>
        <taxon>Alphaproteobacteria</taxon>
        <taxon>Hyphomicrobiales</taxon>
        <taxon>Nitrobacteraceae</taxon>
        <taxon>Afipia</taxon>
    </lineage>
</organism>